<dbReference type="Proteomes" id="UP001153737">
    <property type="component" value="Chromosome 10"/>
</dbReference>
<keyword evidence="2" id="KW-1185">Reference proteome</keyword>
<evidence type="ECO:0000313" key="2">
    <source>
        <dbReference type="Proteomes" id="UP001153737"/>
    </source>
</evidence>
<gene>
    <name evidence="1" type="ORF">PHAECO_LOCUS2018</name>
</gene>
<sequence>MYKVSPEIESGDAARSFLFGALKKTENLPLTSDVHVLHLHMERCHYQSAHIAKPSVPNPENCGWRVDGTSLEPILMRLPPIPASYDALRACGCNGMCQTNQCRCLEQHWTHA</sequence>
<dbReference type="EMBL" id="OU896716">
    <property type="protein sequence ID" value="CAG9814237.1"/>
    <property type="molecule type" value="Genomic_DNA"/>
</dbReference>
<dbReference type="AlphaFoldDB" id="A0A9N9SBR2"/>
<reference evidence="1" key="1">
    <citation type="submission" date="2022-01" db="EMBL/GenBank/DDBJ databases">
        <authorList>
            <person name="King R."/>
        </authorList>
    </citation>
    <scope>NUCLEOTIDE SEQUENCE</scope>
</reference>
<evidence type="ECO:0000313" key="1">
    <source>
        <dbReference type="EMBL" id="CAG9814237.1"/>
    </source>
</evidence>
<reference evidence="1" key="2">
    <citation type="submission" date="2022-10" db="EMBL/GenBank/DDBJ databases">
        <authorList>
            <consortium name="ENA_rothamsted_submissions"/>
            <consortium name="culmorum"/>
            <person name="King R."/>
        </authorList>
    </citation>
    <scope>NUCLEOTIDE SEQUENCE</scope>
</reference>
<proteinExistence type="predicted"/>
<name>A0A9N9SBR2_PHACE</name>
<protein>
    <submittedName>
        <fullName evidence="1">Uncharacterized protein</fullName>
    </submittedName>
</protein>
<accession>A0A9N9SBR2</accession>
<organism evidence="1 2">
    <name type="scientific">Phaedon cochleariae</name>
    <name type="common">Mustard beetle</name>
    <dbReference type="NCBI Taxonomy" id="80249"/>
    <lineage>
        <taxon>Eukaryota</taxon>
        <taxon>Metazoa</taxon>
        <taxon>Ecdysozoa</taxon>
        <taxon>Arthropoda</taxon>
        <taxon>Hexapoda</taxon>
        <taxon>Insecta</taxon>
        <taxon>Pterygota</taxon>
        <taxon>Neoptera</taxon>
        <taxon>Endopterygota</taxon>
        <taxon>Coleoptera</taxon>
        <taxon>Polyphaga</taxon>
        <taxon>Cucujiformia</taxon>
        <taxon>Chrysomeloidea</taxon>
        <taxon>Chrysomelidae</taxon>
        <taxon>Chrysomelinae</taxon>
        <taxon>Chrysomelini</taxon>
        <taxon>Phaedon</taxon>
    </lineage>
</organism>